<evidence type="ECO:0000313" key="1">
    <source>
        <dbReference type="EMBL" id="JAD88211.1"/>
    </source>
</evidence>
<dbReference type="AlphaFoldDB" id="A0A0A9DK80"/>
<reference evidence="1" key="2">
    <citation type="journal article" date="2015" name="Data Brief">
        <title>Shoot transcriptome of the giant reed, Arundo donax.</title>
        <authorList>
            <person name="Barrero R.A."/>
            <person name="Guerrero F.D."/>
            <person name="Moolhuijzen P."/>
            <person name="Goolsby J.A."/>
            <person name="Tidwell J."/>
            <person name="Bellgard S.E."/>
            <person name="Bellgard M.I."/>
        </authorList>
    </citation>
    <scope>NUCLEOTIDE SEQUENCE</scope>
    <source>
        <tissue evidence="1">Shoot tissue taken approximately 20 cm above the soil surface</tissue>
    </source>
</reference>
<reference evidence="1" key="1">
    <citation type="submission" date="2014-09" db="EMBL/GenBank/DDBJ databases">
        <authorList>
            <person name="Magalhaes I.L.F."/>
            <person name="Oliveira U."/>
            <person name="Santos F.R."/>
            <person name="Vidigal T.H.D.A."/>
            <person name="Brescovit A.D."/>
            <person name="Santos A.J."/>
        </authorList>
    </citation>
    <scope>NUCLEOTIDE SEQUENCE</scope>
    <source>
        <tissue evidence="1">Shoot tissue taken approximately 20 cm above the soil surface</tissue>
    </source>
</reference>
<organism evidence="1">
    <name type="scientific">Arundo donax</name>
    <name type="common">Giant reed</name>
    <name type="synonym">Donax arundinaceus</name>
    <dbReference type="NCBI Taxonomy" id="35708"/>
    <lineage>
        <taxon>Eukaryota</taxon>
        <taxon>Viridiplantae</taxon>
        <taxon>Streptophyta</taxon>
        <taxon>Embryophyta</taxon>
        <taxon>Tracheophyta</taxon>
        <taxon>Spermatophyta</taxon>
        <taxon>Magnoliopsida</taxon>
        <taxon>Liliopsida</taxon>
        <taxon>Poales</taxon>
        <taxon>Poaceae</taxon>
        <taxon>PACMAD clade</taxon>
        <taxon>Arundinoideae</taxon>
        <taxon>Arundineae</taxon>
        <taxon>Arundo</taxon>
    </lineage>
</organism>
<proteinExistence type="predicted"/>
<sequence length="62" mass="6433">MSSSFLPVVLYASISGSLLIVSNILYAAACPPANAFILGDACPRASEPVSTAKITFMTWAPV</sequence>
<dbReference type="EMBL" id="GBRH01209684">
    <property type="protein sequence ID" value="JAD88211.1"/>
    <property type="molecule type" value="Transcribed_RNA"/>
</dbReference>
<name>A0A0A9DK80_ARUDO</name>
<accession>A0A0A9DK80</accession>
<protein>
    <submittedName>
        <fullName evidence="1">Uncharacterized protein</fullName>
    </submittedName>
</protein>